<dbReference type="AlphaFoldDB" id="A0A9W6EES4"/>
<sequence>SKNEKPIFQIRVEDVAQYATAVVSSFGGERLKEDLCETLDASLLDAPNSIGQKLMEKAEDHILNSVIVVVKLIVNGFLPPPELYSSILGIFLAKDRNDLTNQLLETQTTAGGYFRENLGKLVDNAEPNQSLAK</sequence>
<reference evidence="1" key="1">
    <citation type="submission" date="2022-07" db="EMBL/GenBank/DDBJ databases">
        <title>Taxonomy of Aspergillus series Nigri: significant species reduction supported by multi-species coalescent approaches.</title>
        <authorList>
            <person name="Bian C."/>
            <person name="Kusuya Y."/>
            <person name="Sklenar F."/>
            <person name="D'hooge E."/>
            <person name="Yaguchi T."/>
            <person name="Takahashi H."/>
            <person name="Hubka V."/>
        </authorList>
    </citation>
    <scope>NUCLEOTIDE SEQUENCE</scope>
    <source>
        <strain evidence="1">IFM 63604</strain>
    </source>
</reference>
<proteinExistence type="predicted"/>
<protein>
    <submittedName>
        <fullName evidence="1">Uncharacterized protein</fullName>
    </submittedName>
</protein>
<name>A0A9W6EES4_ASPNG</name>
<comment type="caution">
    <text evidence="1">The sequence shown here is derived from an EMBL/GenBank/DDBJ whole genome shotgun (WGS) entry which is preliminary data.</text>
</comment>
<organism evidence="1 2">
    <name type="scientific">Aspergillus niger</name>
    <dbReference type="NCBI Taxonomy" id="5061"/>
    <lineage>
        <taxon>Eukaryota</taxon>
        <taxon>Fungi</taxon>
        <taxon>Dikarya</taxon>
        <taxon>Ascomycota</taxon>
        <taxon>Pezizomycotina</taxon>
        <taxon>Eurotiomycetes</taxon>
        <taxon>Eurotiomycetidae</taxon>
        <taxon>Eurotiales</taxon>
        <taxon>Aspergillaceae</taxon>
        <taxon>Aspergillus</taxon>
        <taxon>Aspergillus subgen. Circumdati</taxon>
    </lineage>
</organism>
<gene>
    <name evidence="1" type="ORF">AnigIFM63604_007635</name>
</gene>
<accession>A0A9W6EES4</accession>
<dbReference type="Proteomes" id="UP001144191">
    <property type="component" value="Unassembled WGS sequence"/>
</dbReference>
<feature type="non-terminal residue" evidence="1">
    <location>
        <position position="1"/>
    </location>
</feature>
<evidence type="ECO:0000313" key="1">
    <source>
        <dbReference type="EMBL" id="GLA56304.1"/>
    </source>
</evidence>
<dbReference type="EMBL" id="BRPB01000478">
    <property type="protein sequence ID" value="GLA56304.1"/>
    <property type="molecule type" value="Genomic_DNA"/>
</dbReference>
<evidence type="ECO:0000313" key="2">
    <source>
        <dbReference type="Proteomes" id="UP001144191"/>
    </source>
</evidence>